<evidence type="ECO:0000313" key="6">
    <source>
        <dbReference type="EMBL" id="CEO59141.1"/>
    </source>
</evidence>
<dbReference type="SMART" id="SM00066">
    <property type="entry name" value="GAL4"/>
    <property type="match status" value="1"/>
</dbReference>
<dbReference type="InterPro" id="IPR001138">
    <property type="entry name" value="Zn2Cys6_DnaBD"/>
</dbReference>
<evidence type="ECO:0000259" key="5">
    <source>
        <dbReference type="PROSITE" id="PS50048"/>
    </source>
</evidence>
<name>A0A0F7VEH8_PENBI</name>
<dbReference type="InterPro" id="IPR036864">
    <property type="entry name" value="Zn2-C6_fun-type_DNA-bd_sf"/>
</dbReference>
<dbReference type="Gene3D" id="4.10.240.10">
    <property type="entry name" value="Zn(2)-C6 fungal-type DNA-binding domain"/>
    <property type="match status" value="1"/>
</dbReference>
<keyword evidence="3" id="KW-0804">Transcription</keyword>
<dbReference type="PROSITE" id="PS00463">
    <property type="entry name" value="ZN2_CY6_FUNGAL_1"/>
    <property type="match status" value="1"/>
</dbReference>
<evidence type="ECO:0000313" key="7">
    <source>
        <dbReference type="Proteomes" id="UP000042958"/>
    </source>
</evidence>
<dbReference type="SUPFAM" id="SSF57701">
    <property type="entry name" value="Zn2/Cys6 DNA-binding domain"/>
    <property type="match status" value="1"/>
</dbReference>
<organism evidence="6 7">
    <name type="scientific">Penicillium brasilianum</name>
    <dbReference type="NCBI Taxonomy" id="104259"/>
    <lineage>
        <taxon>Eukaryota</taxon>
        <taxon>Fungi</taxon>
        <taxon>Dikarya</taxon>
        <taxon>Ascomycota</taxon>
        <taxon>Pezizomycotina</taxon>
        <taxon>Eurotiomycetes</taxon>
        <taxon>Eurotiomycetidae</taxon>
        <taxon>Eurotiales</taxon>
        <taxon>Aspergillaceae</taxon>
        <taxon>Penicillium</taxon>
    </lineage>
</organism>
<dbReference type="PROSITE" id="PS50048">
    <property type="entry name" value="ZN2_CY6_FUNGAL_2"/>
    <property type="match status" value="1"/>
</dbReference>
<dbReference type="CDD" id="cd00067">
    <property type="entry name" value="GAL4"/>
    <property type="match status" value="1"/>
</dbReference>
<dbReference type="InterPro" id="IPR052400">
    <property type="entry name" value="Zn2-C6_fungal_TF"/>
</dbReference>
<gene>
    <name evidence="6" type="ORF">PMG11_03827</name>
</gene>
<dbReference type="AlphaFoldDB" id="A0A0F7VEH8"/>
<reference evidence="7" key="1">
    <citation type="journal article" date="2015" name="Genome Announc.">
        <title>Draft genome sequence of the fungus Penicillium brasilianum MG11.</title>
        <authorList>
            <person name="Horn F."/>
            <person name="Linde J."/>
            <person name="Mattern D.J."/>
            <person name="Walther G."/>
            <person name="Guthke R."/>
            <person name="Brakhage A.A."/>
            <person name="Valiante V."/>
        </authorList>
    </citation>
    <scope>NUCLEOTIDE SEQUENCE [LARGE SCALE GENOMIC DNA]</scope>
    <source>
        <strain evidence="7">MG11</strain>
    </source>
</reference>
<evidence type="ECO:0000256" key="2">
    <source>
        <dbReference type="ARBA" id="ARBA00023125"/>
    </source>
</evidence>
<keyword evidence="1" id="KW-0805">Transcription regulation</keyword>
<evidence type="ECO:0000256" key="4">
    <source>
        <dbReference type="ARBA" id="ARBA00023242"/>
    </source>
</evidence>
<accession>A0A0F7VEH8</accession>
<dbReference type="InterPro" id="IPR021858">
    <property type="entry name" value="Fun_TF"/>
</dbReference>
<evidence type="ECO:0000256" key="1">
    <source>
        <dbReference type="ARBA" id="ARBA00023015"/>
    </source>
</evidence>
<feature type="domain" description="Zn(2)-C6 fungal-type" evidence="5">
    <location>
        <begin position="19"/>
        <end position="49"/>
    </location>
</feature>
<dbReference type="PANTHER" id="PTHR47657:SF12">
    <property type="entry name" value="ZN(II)2CYS6 TRANSCRIPTION FACTOR (EUROFUNG)"/>
    <property type="match status" value="1"/>
</dbReference>
<proteinExistence type="predicted"/>
<keyword evidence="7" id="KW-1185">Reference proteome</keyword>
<dbReference type="GO" id="GO:0000981">
    <property type="term" value="F:DNA-binding transcription factor activity, RNA polymerase II-specific"/>
    <property type="evidence" value="ECO:0007669"/>
    <property type="project" value="InterPro"/>
</dbReference>
<dbReference type="GO" id="GO:0003677">
    <property type="term" value="F:DNA binding"/>
    <property type="evidence" value="ECO:0007669"/>
    <property type="project" value="UniProtKB-KW"/>
</dbReference>
<dbReference type="GO" id="GO:0008270">
    <property type="term" value="F:zinc ion binding"/>
    <property type="evidence" value="ECO:0007669"/>
    <property type="project" value="InterPro"/>
</dbReference>
<keyword evidence="2" id="KW-0238">DNA-binding</keyword>
<dbReference type="PANTHER" id="PTHR47657">
    <property type="entry name" value="STEROL REGULATORY ELEMENT-BINDING PROTEIN ECM22"/>
    <property type="match status" value="1"/>
</dbReference>
<dbReference type="OrthoDB" id="1924260at2759"/>
<dbReference type="STRING" id="104259.A0A0F7VEH8"/>
<sequence length="573" mass="63184">MAGPGGGPPRKSHTKSRNGCKTCKRRHIRCDETFPQCRNCTKHNCRCDYQDVAAVRGSPPASRRGPDLLMSPEIEIEIENWHRTGLTPYPELAGCPPSGWSGLSRSDLRLVHHMIGLSIDLHRRGLSNCTIWAQMLPSFLGIALSNDFVMSAILSLSAYHLAYLTRDPETKQLALHHKAAAFKGLRTALGYAITSPSKDNAEAIVSAHVLLSWQATEYQSWVSLQQGLSSILETTYLVWKQESEIVQFVENQRSLSTPDFPVSFDEDLAQLDQTIHGLQISQKRVSHNAEHSQRLGELIDFVQQFRKDFPTQTSEQAFERIQILRQWLFWLPPSLLRNGESELNALSVLSQFFAVAIALERFFPDLGGSYLGAPSVGTIEESYRIIAAHTATDPFNADIRLAITLMDLPRHCVARYRSRLTWSPRASIEHYSPGPPSPYHGLHEFSLPSSSSPASASPSYAAYTPPLQSPPAVTVAGSPFTLADGYVTAAPSHTLYPPSPQLLDVHDPQLGLSDLSHSGAIPHSSAFTPPYGGDVLCADMPRTDGTLGLNMDVYPHSHAFEMPGMVAPETCWT</sequence>
<dbReference type="Pfam" id="PF00172">
    <property type="entry name" value="Zn_clus"/>
    <property type="match status" value="1"/>
</dbReference>
<protein>
    <submittedName>
        <fullName evidence="6">Putative Remark: C-terminal truncated ORF due to the end of contig</fullName>
    </submittedName>
</protein>
<keyword evidence="4" id="KW-0539">Nucleus</keyword>
<evidence type="ECO:0000256" key="3">
    <source>
        <dbReference type="ARBA" id="ARBA00023163"/>
    </source>
</evidence>
<dbReference type="Pfam" id="PF11951">
    <property type="entry name" value="Fungal_trans_2"/>
    <property type="match status" value="1"/>
</dbReference>
<dbReference type="EMBL" id="CDHK01000003">
    <property type="protein sequence ID" value="CEO59141.1"/>
    <property type="molecule type" value="Genomic_DNA"/>
</dbReference>
<dbReference type="Proteomes" id="UP000042958">
    <property type="component" value="Unassembled WGS sequence"/>
</dbReference>